<dbReference type="InterPro" id="IPR009057">
    <property type="entry name" value="Homeodomain-like_sf"/>
</dbReference>
<evidence type="ECO:0000313" key="7">
    <source>
        <dbReference type="Proteomes" id="UP000501240"/>
    </source>
</evidence>
<dbReference type="Pfam" id="PF00440">
    <property type="entry name" value="TetR_N"/>
    <property type="match status" value="1"/>
</dbReference>
<evidence type="ECO:0000256" key="3">
    <source>
        <dbReference type="ARBA" id="ARBA00023163"/>
    </source>
</evidence>
<evidence type="ECO:0000256" key="2">
    <source>
        <dbReference type="ARBA" id="ARBA00023125"/>
    </source>
</evidence>
<keyword evidence="2 4" id="KW-0238">DNA-binding</keyword>
<evidence type="ECO:0000256" key="1">
    <source>
        <dbReference type="ARBA" id="ARBA00023015"/>
    </source>
</evidence>
<dbReference type="AlphaFoldDB" id="A0A7D3ZQY1"/>
<keyword evidence="7" id="KW-1185">Reference proteome</keyword>
<dbReference type="SUPFAM" id="SSF46689">
    <property type="entry name" value="Homeodomain-like"/>
    <property type="match status" value="1"/>
</dbReference>
<gene>
    <name evidence="6" type="ORF">ACTIVE_6954</name>
</gene>
<dbReference type="PROSITE" id="PS50977">
    <property type="entry name" value="HTH_TETR_2"/>
    <property type="match status" value="1"/>
</dbReference>
<dbReference type="InterPro" id="IPR050109">
    <property type="entry name" value="HTH-type_TetR-like_transc_reg"/>
</dbReference>
<dbReference type="Gene3D" id="1.10.10.60">
    <property type="entry name" value="Homeodomain-like"/>
    <property type="match status" value="1"/>
</dbReference>
<keyword evidence="1" id="KW-0805">Transcription regulation</keyword>
<evidence type="ECO:0000256" key="4">
    <source>
        <dbReference type="PROSITE-ProRule" id="PRU00335"/>
    </source>
</evidence>
<organism evidence="6 7">
    <name type="scientific">Actinomadura verrucosospora</name>
    <dbReference type="NCBI Taxonomy" id="46165"/>
    <lineage>
        <taxon>Bacteria</taxon>
        <taxon>Bacillati</taxon>
        <taxon>Actinomycetota</taxon>
        <taxon>Actinomycetes</taxon>
        <taxon>Streptosporangiales</taxon>
        <taxon>Thermomonosporaceae</taxon>
        <taxon>Actinomadura</taxon>
    </lineage>
</organism>
<dbReference type="RefSeq" id="WP_173098937.1">
    <property type="nucleotide sequence ID" value="NZ_CP053892.1"/>
</dbReference>
<reference evidence="6 7" key="1">
    <citation type="submission" date="2020-05" db="EMBL/GenBank/DDBJ databases">
        <title>Actinomadura verrucosospora NRRL-B18236 (PFL_A860) Genome sequencing and assembly.</title>
        <authorList>
            <person name="Samborskyy M."/>
        </authorList>
    </citation>
    <scope>NUCLEOTIDE SEQUENCE [LARGE SCALE GENOMIC DNA]</scope>
    <source>
        <strain evidence="6 7">NRRL:B18236</strain>
    </source>
</reference>
<name>A0A7D3ZQY1_ACTVE</name>
<dbReference type="Proteomes" id="UP000501240">
    <property type="component" value="Chromosome"/>
</dbReference>
<dbReference type="PANTHER" id="PTHR30055">
    <property type="entry name" value="HTH-TYPE TRANSCRIPTIONAL REGULATOR RUTR"/>
    <property type="match status" value="1"/>
</dbReference>
<dbReference type="GO" id="GO:0003700">
    <property type="term" value="F:DNA-binding transcription factor activity"/>
    <property type="evidence" value="ECO:0007669"/>
    <property type="project" value="TreeGrafter"/>
</dbReference>
<dbReference type="GO" id="GO:0000976">
    <property type="term" value="F:transcription cis-regulatory region binding"/>
    <property type="evidence" value="ECO:0007669"/>
    <property type="project" value="TreeGrafter"/>
</dbReference>
<accession>A0A7D3ZQY1</accession>
<evidence type="ECO:0000259" key="5">
    <source>
        <dbReference type="PROSITE" id="PS50977"/>
    </source>
</evidence>
<dbReference type="InterPro" id="IPR001647">
    <property type="entry name" value="HTH_TetR"/>
</dbReference>
<dbReference type="PANTHER" id="PTHR30055:SF234">
    <property type="entry name" value="HTH-TYPE TRANSCRIPTIONAL REGULATOR BETI"/>
    <property type="match status" value="1"/>
</dbReference>
<sequence length="199" mass="21780">MARTDPAEGRRERRKAATRRALADAALRLFLEHGYDGVTVTQIADAADVSIATLFKHVPDGKQALIFDDGSERREALLAAVRDRPPGRSALDALHDRLAARGPFARELPPDLRRRRDLIMGTPELAGYQRRLWLRAEAPLAEALAADAGRAEPAPADRALARYVLETPELAAGAPDPRAALREIFDRLESGWAAPDRPA</sequence>
<feature type="domain" description="HTH tetR-type" evidence="5">
    <location>
        <begin position="16"/>
        <end position="76"/>
    </location>
</feature>
<protein>
    <submittedName>
        <fullName evidence="6">TetR family transcriptional regulator</fullName>
    </submittedName>
</protein>
<evidence type="ECO:0000313" key="6">
    <source>
        <dbReference type="EMBL" id="QKG25303.1"/>
    </source>
</evidence>
<proteinExistence type="predicted"/>
<dbReference type="EMBL" id="CP053892">
    <property type="protein sequence ID" value="QKG25303.1"/>
    <property type="molecule type" value="Genomic_DNA"/>
</dbReference>
<keyword evidence="3" id="KW-0804">Transcription</keyword>
<feature type="DNA-binding region" description="H-T-H motif" evidence="4">
    <location>
        <begin position="39"/>
        <end position="58"/>
    </location>
</feature>
<dbReference type="Gene3D" id="1.10.357.10">
    <property type="entry name" value="Tetracycline Repressor, domain 2"/>
    <property type="match status" value="1"/>
</dbReference>